<organism evidence="3">
    <name type="scientific">Microplitis mediator</name>
    <dbReference type="NCBI Taxonomy" id="375433"/>
    <lineage>
        <taxon>Eukaryota</taxon>
        <taxon>Metazoa</taxon>
        <taxon>Ecdysozoa</taxon>
        <taxon>Arthropoda</taxon>
        <taxon>Hexapoda</taxon>
        <taxon>Insecta</taxon>
        <taxon>Pterygota</taxon>
        <taxon>Neoptera</taxon>
        <taxon>Endopterygota</taxon>
        <taxon>Hymenoptera</taxon>
        <taxon>Apocrita</taxon>
        <taxon>Ichneumonoidea</taxon>
        <taxon>Braconidae</taxon>
        <taxon>Microgastrinae</taxon>
        <taxon>Microplitis</taxon>
    </lineage>
</organism>
<dbReference type="CDD" id="cd23992">
    <property type="entry name" value="PBP_GOBP"/>
    <property type="match status" value="1"/>
</dbReference>
<dbReference type="GO" id="GO:0005549">
    <property type="term" value="F:odorant binding"/>
    <property type="evidence" value="ECO:0007669"/>
    <property type="project" value="InterPro"/>
</dbReference>
<evidence type="ECO:0000256" key="1">
    <source>
        <dbReference type="ARBA" id="ARBA00022729"/>
    </source>
</evidence>
<dbReference type="InterPro" id="IPR006170">
    <property type="entry name" value="PBP/GOBP"/>
</dbReference>
<evidence type="ECO:0000256" key="2">
    <source>
        <dbReference type="SAM" id="SignalP"/>
    </source>
</evidence>
<dbReference type="EMBL" id="EF141514">
    <property type="protein sequence ID" value="ABM05969.1"/>
    <property type="molecule type" value="mRNA"/>
</dbReference>
<feature type="chain" id="PRO_5002641497" evidence="2">
    <location>
        <begin position="22"/>
        <end position="144"/>
    </location>
</feature>
<feature type="signal peptide" evidence="2">
    <location>
        <begin position="1"/>
        <end position="21"/>
    </location>
</feature>
<dbReference type="Pfam" id="PF01395">
    <property type="entry name" value="PBP_GOBP"/>
    <property type="match status" value="1"/>
</dbReference>
<dbReference type="GO" id="GO:0007608">
    <property type="term" value="P:sensory perception of smell"/>
    <property type="evidence" value="ECO:0007669"/>
    <property type="project" value="TreeGrafter"/>
</dbReference>
<evidence type="ECO:0000313" key="3">
    <source>
        <dbReference type="EMBL" id="ABM05969.1"/>
    </source>
</evidence>
<keyword evidence="1 2" id="KW-0732">Signal</keyword>
<dbReference type="AlphaFoldDB" id="A1YWY3"/>
<dbReference type="Gene3D" id="1.10.238.20">
    <property type="entry name" value="Pheromone/general odorant binding protein domain"/>
    <property type="match status" value="1"/>
</dbReference>
<accession>A1YWY3</accession>
<dbReference type="SMART" id="SM00708">
    <property type="entry name" value="PhBP"/>
    <property type="match status" value="1"/>
</dbReference>
<reference evidence="3" key="1">
    <citation type="journal article" date="2009" name="Chem. Senses">
        <title>Identification and expression pattern of putative odorant-binding proteins and chemosensory proteins in antennae of the Microplitis mediator (Hymenoptera: Braconidae).</title>
        <authorList>
            <person name="Zhang S."/>
            <person name="Zhang Y.J."/>
            <person name="Su H.H."/>
            <person name="Gao X.W."/>
            <person name="Guo Y.Y."/>
        </authorList>
    </citation>
    <scope>NUCLEOTIDE SEQUENCE</scope>
</reference>
<dbReference type="PANTHER" id="PTHR11857">
    <property type="entry name" value="ODORANT BINDING PROTEIN-RELATED"/>
    <property type="match status" value="1"/>
</dbReference>
<sequence length="144" mass="16173">MKSIIFLGVLLTVLISNKAEAKSVQKRECPFKKPFEANAPKCMDKISEENMGRMMQGNMDNDEIRCFVGCVFENAGFVKDNKVQMDKVREAVDNFVDDYKYSKEVGDQVYGVVSDCAPQAEKGANNCEVSSNLLICFKTNNKFT</sequence>
<protein>
    <submittedName>
        <fullName evidence="3">Odorant-binding protein 2</fullName>
    </submittedName>
</protein>
<proteinExistence type="evidence at transcript level"/>
<name>A1YWY3_9HYME</name>
<dbReference type="GO" id="GO:0005615">
    <property type="term" value="C:extracellular space"/>
    <property type="evidence" value="ECO:0007669"/>
    <property type="project" value="TreeGrafter"/>
</dbReference>
<dbReference type="InterPro" id="IPR036728">
    <property type="entry name" value="PBP_GOBP_sf"/>
</dbReference>
<dbReference type="SUPFAM" id="SSF47565">
    <property type="entry name" value="Insect pheromone/odorant-binding proteins"/>
    <property type="match status" value="1"/>
</dbReference>